<dbReference type="GO" id="GO:0042158">
    <property type="term" value="P:lipoprotein biosynthetic process"/>
    <property type="evidence" value="ECO:0007669"/>
    <property type="project" value="UniProtKB-UniRule"/>
</dbReference>
<feature type="transmembrane region" description="Helical" evidence="7">
    <location>
        <begin position="163"/>
        <end position="181"/>
    </location>
</feature>
<keyword evidence="5 7" id="KW-1133">Transmembrane helix</keyword>
<feature type="transmembrane region" description="Helical" evidence="7">
    <location>
        <begin position="131"/>
        <end position="151"/>
    </location>
</feature>
<evidence type="ECO:0000256" key="5">
    <source>
        <dbReference type="ARBA" id="ARBA00022989"/>
    </source>
</evidence>
<feature type="transmembrane region" description="Helical" evidence="7">
    <location>
        <begin position="264"/>
        <end position="284"/>
    </location>
</feature>
<evidence type="ECO:0000313" key="9">
    <source>
        <dbReference type="EMBL" id="NWJ48537.1"/>
    </source>
</evidence>
<feature type="compositionally biased region" description="Acidic residues" evidence="8">
    <location>
        <begin position="349"/>
        <end position="366"/>
    </location>
</feature>
<protein>
    <recommendedName>
        <fullName evidence="7">Phosphatidylglycerol--prolipoprotein diacylglyceryl transferase</fullName>
        <ecNumber evidence="7">2.5.1.145</ecNumber>
    </recommendedName>
</protein>
<dbReference type="EC" id="2.5.1.145" evidence="7"/>
<keyword evidence="12" id="KW-1185">Reference proteome</keyword>
<dbReference type="AlphaFoldDB" id="A0A8T7M8P9"/>
<dbReference type="HAMAP" id="MF_01147">
    <property type="entry name" value="Lgt"/>
    <property type="match status" value="1"/>
</dbReference>
<evidence type="ECO:0000256" key="6">
    <source>
        <dbReference type="ARBA" id="ARBA00023136"/>
    </source>
</evidence>
<feature type="compositionally biased region" description="Low complexity" evidence="8">
    <location>
        <begin position="370"/>
        <end position="386"/>
    </location>
</feature>
<dbReference type="EMBL" id="CP128400">
    <property type="protein sequence ID" value="WJW68469.1"/>
    <property type="molecule type" value="Genomic_DNA"/>
</dbReference>
<evidence type="ECO:0000256" key="2">
    <source>
        <dbReference type="ARBA" id="ARBA00022475"/>
    </source>
</evidence>
<keyword evidence="9" id="KW-0328">Glycosyltransferase</keyword>
<feature type="transmembrane region" description="Helical" evidence="7">
    <location>
        <begin position="87"/>
        <end position="107"/>
    </location>
</feature>
<dbReference type="RefSeq" id="WP_341470373.1">
    <property type="nucleotide sequence ID" value="NZ_CP128400.1"/>
</dbReference>
<feature type="binding site" evidence="7">
    <location>
        <position position="179"/>
    </location>
    <ligand>
        <name>a 1,2-diacyl-sn-glycero-3-phospho-(1'-sn-glycerol)</name>
        <dbReference type="ChEBI" id="CHEBI:64716"/>
    </ligand>
</feature>
<dbReference type="Proteomes" id="UP001431572">
    <property type="component" value="Chromosome 2"/>
</dbReference>
<evidence type="ECO:0000256" key="3">
    <source>
        <dbReference type="ARBA" id="ARBA00022679"/>
    </source>
</evidence>
<dbReference type="PANTHER" id="PTHR30589:SF0">
    <property type="entry name" value="PHOSPHATIDYLGLYCEROL--PROLIPOPROTEIN DIACYLGLYCERYL TRANSFERASE"/>
    <property type="match status" value="1"/>
</dbReference>
<feature type="region of interest" description="Disordered" evidence="8">
    <location>
        <begin position="347"/>
        <end position="393"/>
    </location>
</feature>
<evidence type="ECO:0000256" key="1">
    <source>
        <dbReference type="ARBA" id="ARBA00007150"/>
    </source>
</evidence>
<dbReference type="GO" id="GO:0005886">
    <property type="term" value="C:plasma membrane"/>
    <property type="evidence" value="ECO:0007669"/>
    <property type="project" value="UniProtKB-SubCell"/>
</dbReference>
<feature type="transmembrane region" description="Helical" evidence="7">
    <location>
        <begin position="56"/>
        <end position="75"/>
    </location>
</feature>
<sequence length="393" mass="44495">MALNRTKKEFDIFKFLLTLPGILLVYSAVFTIFFLLRLEGGNNPIALQLGSLTFRWYGIVITVGVVFALFIAQYLAERRGEDPNHAWGMLPFLLVFGILFARLWYVINTWEKYKDYLYSFGDPQHPGFFEVWRGGIAIQGAVIGGIIAALIYRQFTGIKFMRWADFIVPGLIVAQAMGRWGNFFNNEAYGSQTDLPWGLKIPCEYRTSGVTPGTVNTTCQAIPADSLFHPTFFYESIWDYAVFITLLFMVMYPKRVQRALKIRLRDGDIFLAYLVFYSIGRFIVEAMRTDSLYIIGDPVSGGIRSAQMLSIVSIFIGSVWFIWRHRAHPTRDDEALSVRVAPRQLVTDTVDDEAPQAEDSFEEDADGNNSEAESAEASQATSQTSVSEEEDSK</sequence>
<dbReference type="InterPro" id="IPR001640">
    <property type="entry name" value="Lgt"/>
</dbReference>
<comment type="subcellular location">
    <subcellularLocation>
        <location evidence="7">Cell membrane</location>
        <topology evidence="7">Multi-pass membrane protein</topology>
    </subcellularLocation>
</comment>
<comment type="catalytic activity">
    <reaction evidence="7">
        <text>L-cysteinyl-[prolipoprotein] + a 1,2-diacyl-sn-glycero-3-phospho-(1'-sn-glycerol) = an S-1,2-diacyl-sn-glyceryl-L-cysteinyl-[prolipoprotein] + sn-glycerol 1-phosphate + H(+)</text>
        <dbReference type="Rhea" id="RHEA:56712"/>
        <dbReference type="Rhea" id="RHEA-COMP:14679"/>
        <dbReference type="Rhea" id="RHEA-COMP:14680"/>
        <dbReference type="ChEBI" id="CHEBI:15378"/>
        <dbReference type="ChEBI" id="CHEBI:29950"/>
        <dbReference type="ChEBI" id="CHEBI:57685"/>
        <dbReference type="ChEBI" id="CHEBI:64716"/>
        <dbReference type="ChEBI" id="CHEBI:140658"/>
        <dbReference type="EC" id="2.5.1.145"/>
    </reaction>
</comment>
<feature type="transmembrane region" description="Helical" evidence="7">
    <location>
        <begin position="12"/>
        <end position="36"/>
    </location>
</feature>
<dbReference type="PROSITE" id="PS01311">
    <property type="entry name" value="LGT"/>
    <property type="match status" value="1"/>
</dbReference>
<keyword evidence="6 7" id="KW-0472">Membrane</keyword>
<dbReference type="Proteomes" id="UP000521676">
    <property type="component" value="Unassembled WGS sequence"/>
</dbReference>
<keyword evidence="2 7" id="KW-1003">Cell membrane</keyword>
<comment type="similarity">
    <text evidence="1 7">Belongs to the Lgt family.</text>
</comment>
<dbReference type="Pfam" id="PF01790">
    <property type="entry name" value="LGT"/>
    <property type="match status" value="1"/>
</dbReference>
<dbReference type="PANTHER" id="PTHR30589">
    <property type="entry name" value="PROLIPOPROTEIN DIACYLGLYCERYL TRANSFERASE"/>
    <property type="match status" value="1"/>
</dbReference>
<dbReference type="EMBL" id="JACATZ010000003">
    <property type="protein sequence ID" value="NWJ48537.1"/>
    <property type="molecule type" value="Genomic_DNA"/>
</dbReference>
<keyword evidence="3 7" id="KW-0808">Transferase</keyword>
<evidence type="ECO:0000256" key="7">
    <source>
        <dbReference type="HAMAP-Rule" id="MF_01147"/>
    </source>
</evidence>
<reference evidence="9 11" key="1">
    <citation type="submission" date="2020-06" db="EMBL/GenBank/DDBJ databases">
        <title>Anoxygenic phototrophic Chloroflexota member uses a Type I reaction center.</title>
        <authorList>
            <person name="Tsuji J.M."/>
            <person name="Shaw N.A."/>
            <person name="Nagashima S."/>
            <person name="Venkiteswaran J."/>
            <person name="Schiff S.L."/>
            <person name="Hanada S."/>
            <person name="Tank M."/>
            <person name="Neufeld J.D."/>
        </authorList>
    </citation>
    <scope>NUCLEOTIDE SEQUENCE [LARGE SCALE GENOMIC DNA]</scope>
    <source>
        <strain evidence="9">L227-S17</strain>
    </source>
</reference>
<organism evidence="9 11">
    <name type="scientific">Candidatus Chlorohelix allophototropha</name>
    <dbReference type="NCBI Taxonomy" id="3003348"/>
    <lineage>
        <taxon>Bacteria</taxon>
        <taxon>Bacillati</taxon>
        <taxon>Chloroflexota</taxon>
        <taxon>Chloroflexia</taxon>
        <taxon>Candidatus Chloroheliales</taxon>
        <taxon>Candidatus Chloroheliaceae</taxon>
        <taxon>Candidatus Chlorohelix</taxon>
    </lineage>
</organism>
<comment type="function">
    <text evidence="7">Catalyzes the transfer of the diacylglyceryl group from phosphatidylglycerol to the sulfhydryl group of the N-terminal cysteine of a prolipoprotein, the first step in the formation of mature lipoproteins.</text>
</comment>
<evidence type="ECO:0000313" key="11">
    <source>
        <dbReference type="Proteomes" id="UP000521676"/>
    </source>
</evidence>
<feature type="transmembrane region" description="Helical" evidence="7">
    <location>
        <begin position="304"/>
        <end position="323"/>
    </location>
</feature>
<dbReference type="NCBIfam" id="TIGR00544">
    <property type="entry name" value="lgt"/>
    <property type="match status" value="1"/>
</dbReference>
<feature type="transmembrane region" description="Helical" evidence="7">
    <location>
        <begin position="232"/>
        <end position="252"/>
    </location>
</feature>
<dbReference type="GO" id="GO:0008961">
    <property type="term" value="F:phosphatidylglycerol-prolipoprotein diacylglyceryl transferase activity"/>
    <property type="evidence" value="ECO:0007669"/>
    <property type="project" value="UniProtKB-UniRule"/>
</dbReference>
<evidence type="ECO:0000256" key="4">
    <source>
        <dbReference type="ARBA" id="ARBA00022692"/>
    </source>
</evidence>
<name>A0A8T7M8P9_9CHLR</name>
<reference evidence="10" key="2">
    <citation type="journal article" date="2024" name="Nature">
        <title>Anoxygenic phototroph of the Chloroflexota uses a type I reaction centre.</title>
        <authorList>
            <person name="Tsuji J.M."/>
            <person name="Shaw N.A."/>
            <person name="Nagashima S."/>
            <person name="Venkiteswaran J.J."/>
            <person name="Schiff S.L."/>
            <person name="Watanabe T."/>
            <person name="Fukui M."/>
            <person name="Hanada S."/>
            <person name="Tank M."/>
            <person name="Neufeld J.D."/>
        </authorList>
    </citation>
    <scope>NUCLEOTIDE SEQUENCE</scope>
    <source>
        <strain evidence="10">L227-S17</strain>
    </source>
</reference>
<evidence type="ECO:0000313" key="12">
    <source>
        <dbReference type="Proteomes" id="UP001431572"/>
    </source>
</evidence>
<evidence type="ECO:0000313" key="10">
    <source>
        <dbReference type="EMBL" id="WJW68469.1"/>
    </source>
</evidence>
<accession>A0A8T7M8P9</accession>
<keyword evidence="4 7" id="KW-0812">Transmembrane</keyword>
<proteinExistence type="inferred from homology"/>
<evidence type="ECO:0000256" key="8">
    <source>
        <dbReference type="SAM" id="MobiDB-lite"/>
    </source>
</evidence>
<gene>
    <name evidence="7 10" type="primary">lgt</name>
    <name evidence="9" type="ORF">HXX08_21985</name>
    <name evidence="10" type="ORF">OZ401_004081</name>
</gene>
<comment type="pathway">
    <text evidence="7">Protein modification; lipoprotein biosynthesis (diacylglyceryl transfer).</text>
</comment>